<name>A0ABN2D2D1_9ACTN</name>
<accession>A0ABN2D2D1</accession>
<dbReference type="EMBL" id="BAAAOS010000018">
    <property type="protein sequence ID" value="GAA1569066.1"/>
    <property type="molecule type" value="Genomic_DNA"/>
</dbReference>
<sequence length="316" mass="35109">MSEFLVDADVLANARFGTSQLTETVSALKLLREPSQPWYRSWRDTHLPAFEEQLREHPVRKALIESAFGNKWTADFLTVPPLAPDLEIEDELGPLSSLTDDRIRADLAVVRTPLPKVLADGNGLAVEATELLRWIWTTTIEADWPRRRQVLQADIVSRTSSLSEQGWSGVLRGLGPDVRWLGDGRMQVNRSNFPPTDIRGRDLMFIATHSRGVNVSWRLPDRFALSYPVTGIFATVKPLAEPLVRLLGRNRARILVEAAAPVRTTALVAATNLSLATVADHLRILSDAGLLQRRRSGRQVLYWQTPTGRAVASGSG</sequence>
<evidence type="ECO:0000313" key="1">
    <source>
        <dbReference type="EMBL" id="GAA1569066.1"/>
    </source>
</evidence>
<dbReference type="InterPro" id="IPR011991">
    <property type="entry name" value="ArsR-like_HTH"/>
</dbReference>
<evidence type="ECO:0000313" key="2">
    <source>
        <dbReference type="Proteomes" id="UP001500393"/>
    </source>
</evidence>
<dbReference type="InterPro" id="IPR036390">
    <property type="entry name" value="WH_DNA-bd_sf"/>
</dbReference>
<keyword evidence="2" id="KW-1185">Reference proteome</keyword>
<dbReference type="Proteomes" id="UP001500393">
    <property type="component" value="Unassembled WGS sequence"/>
</dbReference>
<dbReference type="PANTHER" id="PTHR43132:SF6">
    <property type="entry name" value="HTH-TYPE TRANSCRIPTIONAL REPRESSOR CZRA"/>
    <property type="match status" value="1"/>
</dbReference>
<proteinExistence type="predicted"/>
<reference evidence="1 2" key="1">
    <citation type="journal article" date="2019" name="Int. J. Syst. Evol. Microbiol.">
        <title>The Global Catalogue of Microorganisms (GCM) 10K type strain sequencing project: providing services to taxonomists for standard genome sequencing and annotation.</title>
        <authorList>
            <consortium name="The Broad Institute Genomics Platform"/>
            <consortium name="The Broad Institute Genome Sequencing Center for Infectious Disease"/>
            <person name="Wu L."/>
            <person name="Ma J."/>
        </authorList>
    </citation>
    <scope>NUCLEOTIDE SEQUENCE [LARGE SCALE GENOMIC DNA]</scope>
    <source>
        <strain evidence="1 2">JCM 14969</strain>
    </source>
</reference>
<dbReference type="Gene3D" id="1.10.10.10">
    <property type="entry name" value="Winged helix-like DNA-binding domain superfamily/Winged helix DNA-binding domain"/>
    <property type="match status" value="1"/>
</dbReference>
<dbReference type="InterPro" id="IPR051011">
    <property type="entry name" value="Metal_resp_trans_reg"/>
</dbReference>
<gene>
    <name evidence="1" type="ORF">GCM10009789_23150</name>
</gene>
<protein>
    <submittedName>
        <fullName evidence="1">Winged helix-turn-helix domain-containing protein</fullName>
    </submittedName>
</protein>
<dbReference type="SUPFAM" id="SSF46785">
    <property type="entry name" value="Winged helix' DNA-binding domain"/>
    <property type="match status" value="1"/>
</dbReference>
<dbReference type="InterPro" id="IPR036388">
    <property type="entry name" value="WH-like_DNA-bd_sf"/>
</dbReference>
<dbReference type="CDD" id="cd00090">
    <property type="entry name" value="HTH_ARSR"/>
    <property type="match status" value="1"/>
</dbReference>
<dbReference type="PANTHER" id="PTHR43132">
    <property type="entry name" value="ARSENICAL RESISTANCE OPERON REPRESSOR ARSR-RELATED"/>
    <property type="match status" value="1"/>
</dbReference>
<comment type="caution">
    <text evidence="1">The sequence shown here is derived from an EMBL/GenBank/DDBJ whole genome shotgun (WGS) entry which is preliminary data.</text>
</comment>
<dbReference type="RefSeq" id="WP_344212786.1">
    <property type="nucleotide sequence ID" value="NZ_BAAAOS010000018.1"/>
</dbReference>
<organism evidence="1 2">
    <name type="scientific">Kribbella sancticallisti</name>
    <dbReference type="NCBI Taxonomy" id="460087"/>
    <lineage>
        <taxon>Bacteria</taxon>
        <taxon>Bacillati</taxon>
        <taxon>Actinomycetota</taxon>
        <taxon>Actinomycetes</taxon>
        <taxon>Propionibacteriales</taxon>
        <taxon>Kribbellaceae</taxon>
        <taxon>Kribbella</taxon>
    </lineage>
</organism>